<dbReference type="InterPro" id="IPR001387">
    <property type="entry name" value="Cro/C1-type_HTH"/>
</dbReference>
<comment type="caution">
    <text evidence="2">The sequence shown here is derived from an EMBL/GenBank/DDBJ whole genome shotgun (WGS) entry which is preliminary data.</text>
</comment>
<dbReference type="SMART" id="SM00530">
    <property type="entry name" value="HTH_XRE"/>
    <property type="match status" value="1"/>
</dbReference>
<name>A0A5P0ZLC7_9LACO</name>
<evidence type="ECO:0000259" key="1">
    <source>
        <dbReference type="PROSITE" id="PS50943"/>
    </source>
</evidence>
<dbReference type="PROSITE" id="PS50943">
    <property type="entry name" value="HTH_CROC1"/>
    <property type="match status" value="1"/>
</dbReference>
<dbReference type="Proteomes" id="UP000414364">
    <property type="component" value="Unassembled WGS sequence"/>
</dbReference>
<dbReference type="SUPFAM" id="SSF48452">
    <property type="entry name" value="TPR-like"/>
    <property type="match status" value="1"/>
</dbReference>
<evidence type="ECO:0000313" key="3">
    <source>
        <dbReference type="Proteomes" id="UP000414364"/>
    </source>
</evidence>
<reference evidence="2 3" key="1">
    <citation type="journal article" date="2019" name="Syst. Appl. Microbiol.">
        <title>Polyphasic characterization of two novel Lactobacillus spp. isolated from blown salami packages: Description of Lactobacillus halodurans sp. nov. and Lactobacillus salsicarnum sp. nov.</title>
        <authorList>
            <person name="Schuster J.A."/>
            <person name="Klingl A."/>
            <person name="Vogel R.F."/>
            <person name="Ehrmann M.A."/>
        </authorList>
    </citation>
    <scope>NUCLEOTIDE SEQUENCE [LARGE SCALE GENOMIC DNA]</scope>
    <source>
        <strain evidence="2 3">TMW 1.2172</strain>
    </source>
</reference>
<feature type="domain" description="HTH cro/C1-type" evidence="1">
    <location>
        <begin position="8"/>
        <end position="61"/>
    </location>
</feature>
<protein>
    <submittedName>
        <fullName evidence="2">Helix-turn-helix transcriptional regulator</fullName>
    </submittedName>
</protein>
<dbReference type="Gene3D" id="1.25.40.10">
    <property type="entry name" value="Tetratricopeptide repeat domain"/>
    <property type="match status" value="1"/>
</dbReference>
<dbReference type="InterPro" id="IPR010982">
    <property type="entry name" value="Lambda_DNA-bd_dom_sf"/>
</dbReference>
<dbReference type="PANTHER" id="PTHR37038">
    <property type="entry name" value="TRANSCRIPTIONAL REGULATOR-RELATED"/>
    <property type="match status" value="1"/>
</dbReference>
<dbReference type="GO" id="GO:0003677">
    <property type="term" value="F:DNA binding"/>
    <property type="evidence" value="ECO:0007669"/>
    <property type="project" value="InterPro"/>
</dbReference>
<gene>
    <name evidence="2" type="ORF">FHL06_01250</name>
</gene>
<dbReference type="AlphaFoldDB" id="A0A5P0ZLC7"/>
<dbReference type="RefSeq" id="WP_153384428.1">
    <property type="nucleotide sequence ID" value="NZ_VDFP01000001.1"/>
</dbReference>
<dbReference type="PANTHER" id="PTHR37038:SF14">
    <property type="entry name" value="TRANSCRIPTIONAL ACTIVATOR"/>
    <property type="match status" value="1"/>
</dbReference>
<dbReference type="EMBL" id="VDFP01000001">
    <property type="protein sequence ID" value="MQS75023.1"/>
    <property type="molecule type" value="Genomic_DNA"/>
</dbReference>
<dbReference type="CDD" id="cd00093">
    <property type="entry name" value="HTH_XRE"/>
    <property type="match status" value="1"/>
</dbReference>
<dbReference type="SUPFAM" id="SSF47413">
    <property type="entry name" value="lambda repressor-like DNA-binding domains"/>
    <property type="match status" value="1"/>
</dbReference>
<dbReference type="Pfam" id="PF01381">
    <property type="entry name" value="HTH_3"/>
    <property type="match status" value="1"/>
</dbReference>
<dbReference type="InterPro" id="IPR053163">
    <property type="entry name" value="HTH-type_regulator_Rgg"/>
</dbReference>
<sequence>MDNLGDILKETRQQRQLSQLEIATDICSQSTLSEIEHNKYIPNMQLLINICQRLSIDLYDLSLVNSFKICKDNYSNAKINRLYSSRNYQALQNFLNRPTVIELVQTSKQTQAYYYYLAICALHLENKFDNAKELLKLSLASTEHNRKQTVLSRIGNITLAYVYSRQGLKNAAYRQISLAFKKFDRATYDENLNVVFYLASLSYYELSKYDLAIKMIENGIDFIQENESHSMLLNSFLLMANIAEAIKNEPKNVPITKEYHFFNNFLHERNAYRSNELVQ</sequence>
<organism evidence="2 3">
    <name type="scientific">Companilactobacillus halodurans</name>
    <dbReference type="NCBI Taxonomy" id="2584183"/>
    <lineage>
        <taxon>Bacteria</taxon>
        <taxon>Bacillati</taxon>
        <taxon>Bacillota</taxon>
        <taxon>Bacilli</taxon>
        <taxon>Lactobacillales</taxon>
        <taxon>Lactobacillaceae</taxon>
        <taxon>Companilactobacillus</taxon>
    </lineage>
</organism>
<evidence type="ECO:0000313" key="2">
    <source>
        <dbReference type="EMBL" id="MQS75023.1"/>
    </source>
</evidence>
<accession>A0A5P0ZLC7</accession>
<proteinExistence type="predicted"/>
<dbReference type="InterPro" id="IPR011990">
    <property type="entry name" value="TPR-like_helical_dom_sf"/>
</dbReference>